<keyword evidence="2" id="KW-1185">Reference proteome</keyword>
<dbReference type="Proteomes" id="UP000004931">
    <property type="component" value="Unassembled WGS sequence"/>
</dbReference>
<dbReference type="SUPFAM" id="SSF55486">
    <property type="entry name" value="Metalloproteases ('zincins'), catalytic domain"/>
    <property type="match status" value="1"/>
</dbReference>
<dbReference type="OrthoDB" id="1467486at2"/>
<evidence type="ECO:0008006" key="3">
    <source>
        <dbReference type="Google" id="ProtNLM"/>
    </source>
</evidence>
<evidence type="ECO:0000313" key="2">
    <source>
        <dbReference type="Proteomes" id="UP000004931"/>
    </source>
</evidence>
<dbReference type="eggNOG" id="COG3975">
    <property type="taxonomic scope" value="Bacteria"/>
</dbReference>
<gene>
    <name evidence="1" type="ORF">GP2143_08859</name>
</gene>
<organism evidence="1 2">
    <name type="scientific">marine gamma proteobacterium HTCC2143</name>
    <dbReference type="NCBI Taxonomy" id="247633"/>
    <lineage>
        <taxon>Bacteria</taxon>
        <taxon>Pseudomonadati</taxon>
        <taxon>Pseudomonadota</taxon>
        <taxon>Gammaproteobacteria</taxon>
        <taxon>Cellvibrionales</taxon>
        <taxon>Spongiibacteraceae</taxon>
        <taxon>BD1-7 clade</taxon>
    </lineage>
</organism>
<dbReference type="AlphaFoldDB" id="A0YCX9"/>
<sequence length="266" mass="30922">MKILGKLIIIFWLMTIVSTPIRAELRWHWESSFSEDEKRRLTSWIEQTYHAITMSVAPYPFDVHIHFYRLADTTGPVPWANTRRSDPQGVNFHVDPNFSTSQFMNDWTAAHELSHLLLPYLGRDNSWYAEGFASFMQYQILHALNLLSKEAIDAEYQRRLDKAESNYTFDQLPFALAAKKLRAQRKYPTMYWGGAAYFLKVDQALRANGGSLLKTLQDYIECCRQNSSDLNTLTQDLDRISGMDTFSHELSVFQFQPGFPKYTPQP</sequence>
<evidence type="ECO:0000313" key="1">
    <source>
        <dbReference type="EMBL" id="EAW31648.1"/>
    </source>
</evidence>
<dbReference type="EMBL" id="AAVT01000003">
    <property type="protein sequence ID" value="EAW31648.1"/>
    <property type="molecule type" value="Genomic_DNA"/>
</dbReference>
<proteinExistence type="predicted"/>
<reference evidence="1 2" key="1">
    <citation type="journal article" date="2010" name="J. Bacteriol.">
        <title>Genome sequence of the oligotrophic marine Gammaproteobacterium HTCC2143, isolated from the Oregon Coast.</title>
        <authorList>
            <person name="Oh H.M."/>
            <person name="Kang I."/>
            <person name="Ferriera S."/>
            <person name="Giovannoni S.J."/>
            <person name="Cho J.C."/>
        </authorList>
    </citation>
    <scope>NUCLEOTIDE SEQUENCE [LARGE SCALE GENOMIC DNA]</scope>
    <source>
        <strain evidence="1 2">HTCC2143</strain>
    </source>
</reference>
<accession>A0YCX9</accession>
<comment type="caution">
    <text evidence="1">The sequence shown here is derived from an EMBL/GenBank/DDBJ whole genome shotgun (WGS) entry which is preliminary data.</text>
</comment>
<dbReference type="STRING" id="247633.GP2143_08859"/>
<name>A0YCX9_9GAMM</name>
<protein>
    <recommendedName>
        <fullName evidence="3">Peptidase M61 catalytic domain-containing protein</fullName>
    </recommendedName>
</protein>